<organism evidence="1">
    <name type="scientific">Haemonchus placei</name>
    <name type="common">Barber's pole worm</name>
    <dbReference type="NCBI Taxonomy" id="6290"/>
    <lineage>
        <taxon>Eukaryota</taxon>
        <taxon>Metazoa</taxon>
        <taxon>Ecdysozoa</taxon>
        <taxon>Nematoda</taxon>
        <taxon>Chromadorea</taxon>
        <taxon>Rhabditida</taxon>
        <taxon>Rhabditina</taxon>
        <taxon>Rhabditomorpha</taxon>
        <taxon>Strongyloidea</taxon>
        <taxon>Trichostrongylidae</taxon>
        <taxon>Haemonchus</taxon>
    </lineage>
</organism>
<name>A0A0N4W0U7_HAEPC</name>
<reference evidence="1" key="1">
    <citation type="submission" date="2017-02" db="UniProtKB">
        <authorList>
            <consortium name="WormBaseParasite"/>
        </authorList>
    </citation>
    <scope>IDENTIFICATION</scope>
</reference>
<evidence type="ECO:0000313" key="1">
    <source>
        <dbReference type="WBParaSite" id="HPLM_0000320901-mRNA-1"/>
    </source>
</evidence>
<proteinExistence type="predicted"/>
<dbReference type="AlphaFoldDB" id="A0A0N4W0U7"/>
<protein>
    <submittedName>
        <fullName evidence="1">Ovule protein</fullName>
    </submittedName>
</protein>
<dbReference type="WBParaSite" id="HPLM_0000320901-mRNA-1">
    <property type="protein sequence ID" value="HPLM_0000320901-mRNA-1"/>
    <property type="gene ID" value="HPLM_0000320901"/>
</dbReference>
<sequence>LSPQDTSPTGIQFLHYTKAVYTKFHLHRFRSLPAAFYICFLLPESHQSAVSRLQLQQHRSLTQFFRSHRIHLGCSTDDALLHVSSSTLPPFPPYCQSLAIQQLIAGPQHRIICLHVIHQVF</sequence>
<accession>A0A0N4W0U7</accession>